<dbReference type="Gene3D" id="3.30.230.30">
    <property type="entry name" value="Impact, N-terminal domain"/>
    <property type="match status" value="1"/>
</dbReference>
<dbReference type="InterPro" id="IPR035647">
    <property type="entry name" value="EFG_III/V"/>
</dbReference>
<dbReference type="GO" id="GO:0005737">
    <property type="term" value="C:cytoplasm"/>
    <property type="evidence" value="ECO:0007669"/>
    <property type="project" value="TreeGrafter"/>
</dbReference>
<sequence>MTSYTTIAGRAVAEIEEKKSRFIASLAHVETEEEVLAFLDEVRAANRMARHNVYAYVLREGGAGATGRVRYSDDGEPQKTAGLPTLEVLQHAGLTDVAAVVTRYFGGVLLGTGGLVRAYTQATQAGVEAAELVVVSRCVDLEVRTSYARYEQLTRIAADCGAKVLDTGFADEVTLRLRMLDGTQAPLLAKLTELERGQERVRVSDPVDAAF</sequence>
<dbReference type="Proteomes" id="UP000789325">
    <property type="component" value="Unassembled WGS sequence"/>
</dbReference>
<reference evidence="5 6" key="1">
    <citation type="journal article" date="2018" name="Int. J. Syst. Evol. Microbiol.">
        <title>Rubneribacter badeniensis gen. nov., sp. nov. and Enteroscipio rubneri gen. nov., sp. nov., new members of the Eggerthellaceae isolated from human faeces.</title>
        <authorList>
            <person name="Danylec N."/>
            <person name="Gobl A."/>
            <person name="Stoll D.A."/>
            <person name="Hetzer B."/>
            <person name="Kulling S.E."/>
            <person name="Huch M."/>
        </authorList>
    </citation>
    <scope>NUCLEOTIDE SEQUENCE [LARGE SCALE GENOMIC DNA]</scope>
    <source>
        <strain evidence="5 6">ResAG-85</strain>
    </source>
</reference>
<dbReference type="InterPro" id="IPR020568">
    <property type="entry name" value="Ribosomal_Su5_D2-typ_SF"/>
</dbReference>
<dbReference type="InterPro" id="IPR015269">
    <property type="entry name" value="UPF0029_Impact_C"/>
</dbReference>
<dbReference type="PANTHER" id="PTHR16301:SF20">
    <property type="entry name" value="IMPACT FAMILY MEMBER YIGZ"/>
    <property type="match status" value="1"/>
</dbReference>
<evidence type="ECO:0000313" key="5">
    <source>
        <dbReference type="EMBL" id="PNV65473.1"/>
    </source>
</evidence>
<proteinExistence type="inferred from homology"/>
<evidence type="ECO:0000259" key="3">
    <source>
        <dbReference type="Pfam" id="PF09186"/>
    </source>
</evidence>
<evidence type="ECO:0000313" key="6">
    <source>
        <dbReference type="Proteomes" id="UP000236488"/>
    </source>
</evidence>
<dbReference type="Gene3D" id="3.30.70.240">
    <property type="match status" value="1"/>
</dbReference>
<gene>
    <name evidence="5" type="ORF">C2L80_06425</name>
    <name evidence="4" type="ORF">K8V16_03805</name>
</gene>
<accession>A0A2K2U558</accession>
<keyword evidence="6" id="KW-1185">Reference proteome</keyword>
<dbReference type="EMBL" id="DYZL01000071">
    <property type="protein sequence ID" value="HJH42900.1"/>
    <property type="molecule type" value="Genomic_DNA"/>
</dbReference>
<comment type="similarity">
    <text evidence="1">Belongs to the IMPACT family.</text>
</comment>
<dbReference type="AlphaFoldDB" id="A0A2K2U558"/>
<dbReference type="Pfam" id="PF01205">
    <property type="entry name" value="Impact_N"/>
    <property type="match status" value="1"/>
</dbReference>
<evidence type="ECO:0000259" key="2">
    <source>
        <dbReference type="Pfam" id="PF01205"/>
    </source>
</evidence>
<reference evidence="4" key="3">
    <citation type="submission" date="2021-09" db="EMBL/GenBank/DDBJ databases">
        <authorList>
            <person name="Gilroy R."/>
        </authorList>
    </citation>
    <scope>NUCLEOTIDE SEQUENCE</scope>
    <source>
        <strain evidence="4">USAMLcec12-2067</strain>
    </source>
</reference>
<dbReference type="GO" id="GO:0006446">
    <property type="term" value="P:regulation of translational initiation"/>
    <property type="evidence" value="ECO:0007669"/>
    <property type="project" value="TreeGrafter"/>
</dbReference>
<reference evidence="4" key="2">
    <citation type="journal article" date="2021" name="PeerJ">
        <title>Extensive microbial diversity within the chicken gut microbiome revealed by metagenomics and culture.</title>
        <authorList>
            <person name="Gilroy R."/>
            <person name="Ravi A."/>
            <person name="Getino M."/>
            <person name="Pursley I."/>
            <person name="Horton D.L."/>
            <person name="Alikhan N.F."/>
            <person name="Baker D."/>
            <person name="Gharbi K."/>
            <person name="Hall N."/>
            <person name="Watson M."/>
            <person name="Adriaenssens E.M."/>
            <person name="Foster-Nyarko E."/>
            <person name="Jarju S."/>
            <person name="Secka A."/>
            <person name="Antonio M."/>
            <person name="Oren A."/>
            <person name="Chaudhuri R.R."/>
            <person name="La Ragione R."/>
            <person name="Hildebrand F."/>
            <person name="Pallen M.J."/>
        </authorList>
    </citation>
    <scope>NUCLEOTIDE SEQUENCE</scope>
    <source>
        <strain evidence="4">USAMLcec12-2067</strain>
    </source>
</reference>
<dbReference type="RefSeq" id="WP_087198613.1">
    <property type="nucleotide sequence ID" value="NZ_PPEL01000029.1"/>
</dbReference>
<name>A0A2K2U558_9ACTN</name>
<evidence type="ECO:0000256" key="1">
    <source>
        <dbReference type="ARBA" id="ARBA00007665"/>
    </source>
</evidence>
<dbReference type="InterPro" id="IPR001498">
    <property type="entry name" value="Impact_N"/>
</dbReference>
<dbReference type="SUPFAM" id="SSF54211">
    <property type="entry name" value="Ribosomal protein S5 domain 2-like"/>
    <property type="match status" value="1"/>
</dbReference>
<feature type="domain" description="Impact N-terminal" evidence="2">
    <location>
        <begin position="18"/>
        <end position="125"/>
    </location>
</feature>
<evidence type="ECO:0000313" key="4">
    <source>
        <dbReference type="EMBL" id="HJH42900.1"/>
    </source>
</evidence>
<dbReference type="InterPro" id="IPR023582">
    <property type="entry name" value="Impact"/>
</dbReference>
<dbReference type="EMBL" id="PPEL01000029">
    <property type="protein sequence ID" value="PNV65473.1"/>
    <property type="molecule type" value="Genomic_DNA"/>
</dbReference>
<dbReference type="SUPFAM" id="SSF54980">
    <property type="entry name" value="EF-G C-terminal domain-like"/>
    <property type="match status" value="1"/>
</dbReference>
<dbReference type="Proteomes" id="UP000236488">
    <property type="component" value="Unassembled WGS sequence"/>
</dbReference>
<dbReference type="InterPro" id="IPR036956">
    <property type="entry name" value="Impact_N_sf"/>
</dbReference>
<comment type="caution">
    <text evidence="5">The sequence shown here is derived from an EMBL/GenBank/DDBJ whole genome shotgun (WGS) entry which is preliminary data.</text>
</comment>
<organism evidence="5 6">
    <name type="scientific">Rubneribacter badeniensis</name>
    <dbReference type="NCBI Taxonomy" id="2070688"/>
    <lineage>
        <taxon>Bacteria</taxon>
        <taxon>Bacillati</taxon>
        <taxon>Actinomycetota</taxon>
        <taxon>Coriobacteriia</taxon>
        <taxon>Eggerthellales</taxon>
        <taxon>Eggerthellaceae</taxon>
        <taxon>Rubneribacter</taxon>
    </lineage>
</organism>
<dbReference type="PANTHER" id="PTHR16301">
    <property type="entry name" value="IMPACT-RELATED"/>
    <property type="match status" value="1"/>
</dbReference>
<dbReference type="Pfam" id="PF09186">
    <property type="entry name" value="DUF1949"/>
    <property type="match status" value="1"/>
</dbReference>
<feature type="domain" description="UPF0029" evidence="3">
    <location>
        <begin position="145"/>
        <end position="198"/>
    </location>
</feature>
<protein>
    <submittedName>
        <fullName evidence="5">DUF1949 domain-containing protein</fullName>
    </submittedName>
    <submittedName>
        <fullName evidence="4">YigZ family protein</fullName>
    </submittedName>
</protein>